<dbReference type="Gene3D" id="3.40.50.300">
    <property type="entry name" value="P-loop containing nucleotide triphosphate hydrolases"/>
    <property type="match status" value="1"/>
</dbReference>
<dbReference type="Gene3D" id="1.10.10.10">
    <property type="entry name" value="Winged helix-like DNA-binding domain superfamily/Winged helix DNA-binding domain"/>
    <property type="match status" value="1"/>
</dbReference>
<keyword evidence="5" id="KW-1185">Reference proteome</keyword>
<dbReference type="InterPro" id="IPR058852">
    <property type="entry name" value="HTH_77"/>
</dbReference>
<feature type="DNA-binding region" description="OmpR/PhoB-type" evidence="2">
    <location>
        <begin position="38"/>
        <end position="136"/>
    </location>
</feature>
<protein>
    <submittedName>
        <fullName evidence="4">Helix-turn-helix transcriptional regulator</fullName>
    </submittedName>
</protein>
<evidence type="ECO:0000313" key="5">
    <source>
        <dbReference type="Proteomes" id="UP000639516"/>
    </source>
</evidence>
<dbReference type="SMART" id="SM00862">
    <property type="entry name" value="Trans_reg_C"/>
    <property type="match status" value="1"/>
</dbReference>
<gene>
    <name evidence="4" type="ORF">HA482_11490</name>
</gene>
<organism evidence="4 5">
    <name type="scientific">Bradyrhizobium campsiandrae</name>
    <dbReference type="NCBI Taxonomy" id="1729892"/>
    <lineage>
        <taxon>Bacteria</taxon>
        <taxon>Pseudomonadati</taxon>
        <taxon>Pseudomonadota</taxon>
        <taxon>Alphaproteobacteria</taxon>
        <taxon>Hyphomicrobiales</taxon>
        <taxon>Nitrobacteraceae</taxon>
        <taxon>Bradyrhizobium</taxon>
    </lineage>
</organism>
<keyword evidence="1 2" id="KW-0238">DNA-binding</keyword>
<dbReference type="InterPro" id="IPR027417">
    <property type="entry name" value="P-loop_NTPase"/>
</dbReference>
<dbReference type="Pfam" id="PF25872">
    <property type="entry name" value="HTH_77"/>
    <property type="match status" value="1"/>
</dbReference>
<dbReference type="InterPro" id="IPR016032">
    <property type="entry name" value="Sig_transdc_resp-reg_C-effctor"/>
</dbReference>
<reference evidence="4 5" key="1">
    <citation type="journal article" date="2020" name="Arch. Microbiol.">
        <title>Bradyrhizobium campsiandrae sp. nov., a nitrogen-fixing bacterial strain isolated from a native leguminous tree from the Amazon adapted to flooded conditions.</title>
        <authorList>
            <person name="Cabral Michel D."/>
            <person name="Martins da Costa E."/>
            <person name="Azarias Guimaraes A."/>
            <person name="Soares de Carvalho T."/>
            <person name="Santos de Castro Caputo P."/>
            <person name="Willems A."/>
            <person name="de Souza Moreira F.M."/>
        </authorList>
    </citation>
    <scope>NUCLEOTIDE SEQUENCE [LARGE SCALE GENOMIC DNA]</scope>
    <source>
        <strain evidence="5">INPA 384B</strain>
    </source>
</reference>
<dbReference type="PANTHER" id="PTHR47691">
    <property type="entry name" value="REGULATOR-RELATED"/>
    <property type="match status" value="1"/>
</dbReference>
<evidence type="ECO:0000259" key="3">
    <source>
        <dbReference type="PROSITE" id="PS51755"/>
    </source>
</evidence>
<dbReference type="EMBL" id="JAATTO010000014">
    <property type="protein sequence ID" value="MBC9978833.1"/>
    <property type="molecule type" value="Genomic_DNA"/>
</dbReference>
<dbReference type="SUPFAM" id="SSF52540">
    <property type="entry name" value="P-loop containing nucleoside triphosphate hydrolases"/>
    <property type="match status" value="1"/>
</dbReference>
<accession>A0ABR7U440</accession>
<dbReference type="Pfam" id="PF00486">
    <property type="entry name" value="Trans_reg_C"/>
    <property type="match status" value="1"/>
</dbReference>
<name>A0ABR7U440_9BRAD</name>
<proteinExistence type="predicted"/>
<evidence type="ECO:0000256" key="1">
    <source>
        <dbReference type="ARBA" id="ARBA00023125"/>
    </source>
</evidence>
<dbReference type="PROSITE" id="PS51755">
    <property type="entry name" value="OMPR_PHOB"/>
    <property type="match status" value="1"/>
</dbReference>
<dbReference type="InterPro" id="IPR036388">
    <property type="entry name" value="WH-like_DNA-bd_sf"/>
</dbReference>
<dbReference type="PANTHER" id="PTHR47691:SF3">
    <property type="entry name" value="HTH-TYPE TRANSCRIPTIONAL REGULATOR RV0890C-RELATED"/>
    <property type="match status" value="1"/>
</dbReference>
<dbReference type="InterPro" id="IPR001867">
    <property type="entry name" value="OmpR/PhoB-type_DNA-bd"/>
</dbReference>
<evidence type="ECO:0000313" key="4">
    <source>
        <dbReference type="EMBL" id="MBC9978833.1"/>
    </source>
</evidence>
<sequence length="505" mass="54128">MNASVRTRQLSAAAAAEDPGAFPVGLPAQAFGSNSSIEASFCFGPFEFFPRRRCLFRAGQRVQLGGKSIDLLTVLAERRGEVVGKKELFARVWPGIIVDSGALRFQIAALRKALGEEMGDDGHIKTVSGRGYCLIATRDRPRSLEAPPPATEICSTPQLPAPVEGMIGRDDAVRGISGLLKTNRLVTVHGPGGVGKTAVAVAVAHAEASSFAGDVHFLDLGPVASAHRLPDVIAAGFGLPHQSIDPLPALLNHLEDRHALLVLDCCDHLIEPVSVIIERILHRAPQVSILATSREMLSVNGEHVYRLSGLAYPSDEAADRSAEGILAFDAPRLFANHVVANGYDIEITEADALLAADICRKLDGLALAIKIAAARVPSFGFPQVASSLQSGSWLRWLGQRTASPRHQTMAAAIDWSYDLLCEEERAAMRRLSVCQGLLTLDDVCDALRGTLQSRSDSLQIVGMLVAKSLISFETTEGGGRYRLPNLIRSYTLEKVSSPRSMPVTA</sequence>
<dbReference type="SUPFAM" id="SSF46894">
    <property type="entry name" value="C-terminal effector domain of the bipartite response regulators"/>
    <property type="match status" value="1"/>
</dbReference>
<dbReference type="PRINTS" id="PR00364">
    <property type="entry name" value="DISEASERSIST"/>
</dbReference>
<dbReference type="CDD" id="cd00383">
    <property type="entry name" value="trans_reg_C"/>
    <property type="match status" value="1"/>
</dbReference>
<comment type="caution">
    <text evidence="4">The sequence shown here is derived from an EMBL/GenBank/DDBJ whole genome shotgun (WGS) entry which is preliminary data.</text>
</comment>
<dbReference type="Proteomes" id="UP000639516">
    <property type="component" value="Unassembled WGS sequence"/>
</dbReference>
<evidence type="ECO:0000256" key="2">
    <source>
        <dbReference type="PROSITE-ProRule" id="PRU01091"/>
    </source>
</evidence>
<feature type="domain" description="OmpR/PhoB-type" evidence="3">
    <location>
        <begin position="38"/>
        <end position="136"/>
    </location>
</feature>